<dbReference type="GO" id="GO:0005930">
    <property type="term" value="C:axoneme"/>
    <property type="evidence" value="ECO:0007669"/>
    <property type="project" value="TreeGrafter"/>
</dbReference>
<keyword evidence="5" id="KW-0677">Repeat</keyword>
<feature type="compositionally biased region" description="Basic and acidic residues" evidence="12">
    <location>
        <begin position="372"/>
        <end position="395"/>
    </location>
</feature>
<feature type="compositionally biased region" description="Acidic residues" evidence="12">
    <location>
        <begin position="1146"/>
        <end position="1158"/>
    </location>
</feature>
<feature type="coiled-coil region" evidence="11">
    <location>
        <begin position="867"/>
        <end position="905"/>
    </location>
</feature>
<protein>
    <recommendedName>
        <fullName evidence="8">Dynein axonemal assembly factor 1 homolog</fullName>
    </recommendedName>
    <alternativeName>
        <fullName evidence="10">Defective transmitter-recycling protein</fullName>
    </alternativeName>
    <alternativeName>
        <fullName evidence="9">Leucine-rich repeat-containing protein 50 homolog</fullName>
    </alternativeName>
</protein>
<evidence type="ECO:0000256" key="7">
    <source>
        <dbReference type="ARBA" id="ARBA00023273"/>
    </source>
</evidence>
<evidence type="ECO:0000256" key="10">
    <source>
        <dbReference type="ARBA" id="ARBA00031862"/>
    </source>
</evidence>
<evidence type="ECO:0000256" key="2">
    <source>
        <dbReference type="ARBA" id="ARBA00004138"/>
    </source>
</evidence>
<evidence type="ECO:0000256" key="3">
    <source>
        <dbReference type="ARBA" id="ARBA00006453"/>
    </source>
</evidence>
<feature type="region of interest" description="Disordered" evidence="12">
    <location>
        <begin position="310"/>
        <end position="413"/>
    </location>
</feature>
<dbReference type="GO" id="GO:0070840">
    <property type="term" value="F:dynein complex binding"/>
    <property type="evidence" value="ECO:0007669"/>
    <property type="project" value="TreeGrafter"/>
</dbReference>
<comment type="subcellular location">
    <subcellularLocation>
        <location evidence="2">Cell projection</location>
        <location evidence="2">Cilium</location>
    </subcellularLocation>
</comment>
<feature type="region of interest" description="Disordered" evidence="12">
    <location>
        <begin position="1419"/>
        <end position="1483"/>
    </location>
</feature>
<dbReference type="PANTHER" id="PTHR45973">
    <property type="entry name" value="PROTEIN PHOSPHATASE 1 REGULATORY SUBUNIT SDS22-RELATED"/>
    <property type="match status" value="1"/>
</dbReference>
<feature type="region of interest" description="Disordered" evidence="12">
    <location>
        <begin position="260"/>
        <end position="296"/>
    </location>
</feature>
<dbReference type="InterPro" id="IPR032675">
    <property type="entry name" value="LRR_dom_sf"/>
</dbReference>
<evidence type="ECO:0000313" key="14">
    <source>
        <dbReference type="Proteomes" id="UP001200034"/>
    </source>
</evidence>
<dbReference type="Proteomes" id="UP001200034">
    <property type="component" value="Unassembled WGS sequence"/>
</dbReference>
<evidence type="ECO:0000256" key="9">
    <source>
        <dbReference type="ARBA" id="ARBA00030843"/>
    </source>
</evidence>
<accession>A0AAD4K674</accession>
<feature type="region of interest" description="Disordered" evidence="12">
    <location>
        <begin position="1084"/>
        <end position="1169"/>
    </location>
</feature>
<dbReference type="GO" id="GO:0035082">
    <property type="term" value="P:axoneme assembly"/>
    <property type="evidence" value="ECO:0007669"/>
    <property type="project" value="TreeGrafter"/>
</dbReference>
<evidence type="ECO:0000256" key="5">
    <source>
        <dbReference type="ARBA" id="ARBA00022737"/>
    </source>
</evidence>
<evidence type="ECO:0000256" key="4">
    <source>
        <dbReference type="ARBA" id="ARBA00022614"/>
    </source>
</evidence>
<feature type="coiled-coil region" evidence="11">
    <location>
        <begin position="1234"/>
        <end position="1263"/>
    </location>
</feature>
<feature type="compositionally biased region" description="Polar residues" evidence="12">
    <location>
        <begin position="573"/>
        <end position="582"/>
    </location>
</feature>
<feature type="compositionally biased region" description="Basic and acidic residues" evidence="12">
    <location>
        <begin position="710"/>
        <end position="720"/>
    </location>
</feature>
<dbReference type="FunFam" id="3.80.10.10:FF:000331">
    <property type="entry name" value="Dynein assembly factor 1, axonemal homolog"/>
    <property type="match status" value="1"/>
</dbReference>
<feature type="compositionally biased region" description="Basic and acidic residues" evidence="12">
    <location>
        <begin position="1317"/>
        <end position="1328"/>
    </location>
</feature>
<name>A0AAD4K674_9MUSC</name>
<evidence type="ECO:0000313" key="13">
    <source>
        <dbReference type="EMBL" id="KAH8378259.1"/>
    </source>
</evidence>
<dbReference type="FunFam" id="3.80.10.10:FF:000166">
    <property type="entry name" value="Dynein assembly factor 1, axonemal"/>
    <property type="match status" value="1"/>
</dbReference>
<sequence length="1764" mass="201327">MAQTIGATQPRKEVTGLHRMTQKGLRDLCKKDKLYQTPRLNDVLYLHYQGYQYIECLEEYTELKCLWLECNAISEIEGLENQSKLKCLFLQNNLIKRIDNLRSCPELDTLNLSSNHIRMIENIGTDILPVLNTLNISSNYLKDSESIAHLVQCKTLAVLDLSNNRIEDILVVKIFEQMPCLKVLVLQGNPVVSRLPQYRKTLILACKELTYLDSRPVFPRDRACAEAWKKDGYEGERKEHTRWIRAERKKMRDSVNYTIKLRNRHRPPEEQDALITSSDSETEQEADSRAEQSRIKADVEYGCVDDIWREVEGDENDPESSVSSGSGDDAADKPKSRRRHLDGRPKILDESQLPENQNKEEQPQALQQGKRLLIEEVKLESLDGEDKSAEMRDKDAEQDENEINGADKEEEKEIQQIAQEANDNKCDVLLEDKLDENQRKDDEPKTLIKELPELISESVVQKEEAKQPDEALDSNNELQLKVENDKNIIDELPALIEEHGIEPDDIKEAALQELPELIPEQDVEPVVPKTEDKVPDEVLQAEEEDDESKIPIEVADEALENKESDSELDSGTDLEQSTQTLASIVYDKSPPTPEEIKQKCVDEMYRHYGSEIFKDQPESIHDMLDEKTLDYEIGPQVCCVEPRKFKDSEQDEDENEDFVIPKTQQQLDYEEECAEANEKLAHDLQELSDHLDEDLGELVDSIKKLHEEHEGLKSELTYDRDGEEEEAKDDQRKCVELTTVVHSLRIIEEFTVRRERISDDQKKQETTEMKYAIEEAKAEEVDQVADANEQVAEDIDAIDYAFAKALDDASDDVPKRVFGAGCDTPSYKWEREECMRQLTLSEEHTNDDDTNDDDEFKIKPLTELTSAEEAEKICEQLNKKLAADEESLRDLLQELEDEVNVLHNIDDTLSNDVDLAKIPEPEVSVVCRSLLDELIDELQYREIINGHNIKCFDFGLIESDEEYSYSAEPKVEPMVPIDLQDPAAGKSLRECLDAFGNFLGEVKERKYIKPTKCSEKVAAAKKLLKSRMLPDVPPEELDAVLAKQEEKTKRRVAEMASRCFAKRESYEDSLEVVDNRLMIVKKNTGELEELPPPPALISDSESESDESDDEDYDTADDEDGMHSARSANSRRYWAKPCQPEPKEQQENDDESALDDSKDDDTQPERSLDEFYSLEARSAFNSLDTEFLEKLDLKKVIGNDGEITVEGMRDYMQLQNISDPPLREQPLTLEEDEMLRSLIDRKKAQEERERKLQELENVSDLNRRLKFKSNDSKDGSCNLNEPNKLEHQLISKFEDLMGQLKEEPEGEAASSVEELCSETDKNPIDSRELEWEQEKREYQLRELPNPDDLGPIKLTRGSCTIYERRGQISDTPDEDEVVAAPKETIGKTDSETEDKVDIKIMEEKETKDVEVIEDTGVIEDKAAKEDIEHIEDKDKDEHDNKAKGDSEDLHKLAQVLSSSIDDDIVSDTSTDYESGEDIPVVEPPKLPQCALNELISTQFEEGLKLERECEEALRKELFSLPLRAWASQENVCQITEIVDTEEQTINGDANVPEKQCAESEKNQSVSDSDTETEGAIGELAQNAKLQWAKISKRLNEFIDSDDLKLLEEKEFDESNDEDDNLIDDLATLQEVDEDIFEECVSQLDNFQFETEYASEIMESATMSNLGAEDESKVEDAQQMPTVGDADEGIAKEANNAQSEQTFNAKPTIRLEYFDAVDPEKQAAELDNADEVKTEEIECNLEILNDDGDAVVKEINVNAQVTYGFQ</sequence>
<dbReference type="InterPro" id="IPR001611">
    <property type="entry name" value="Leu-rich_rpt"/>
</dbReference>
<gene>
    <name evidence="13" type="ORF">KR093_010449</name>
</gene>
<keyword evidence="7" id="KW-0966">Cell projection</keyword>
<dbReference type="EMBL" id="JAJJHW010001127">
    <property type="protein sequence ID" value="KAH8378259.1"/>
    <property type="molecule type" value="Genomic_DNA"/>
</dbReference>
<evidence type="ECO:0000256" key="12">
    <source>
        <dbReference type="SAM" id="MobiDB-lite"/>
    </source>
</evidence>
<reference evidence="13" key="1">
    <citation type="journal article" date="2021" name="Mol. Ecol. Resour.">
        <title>Phylogenomic analyses of the genus Drosophila reveals genomic signals of climate adaptation.</title>
        <authorList>
            <person name="Li F."/>
            <person name="Rane R.V."/>
            <person name="Luria V."/>
            <person name="Xiong Z."/>
            <person name="Chen J."/>
            <person name="Li Z."/>
            <person name="Catullo R.A."/>
            <person name="Griffin P.C."/>
            <person name="Schiffer M."/>
            <person name="Pearce S."/>
            <person name="Lee S.F."/>
            <person name="McElroy K."/>
            <person name="Stocker A."/>
            <person name="Shirriffs J."/>
            <person name="Cockerell F."/>
            <person name="Coppin C."/>
            <person name="Sgro C.M."/>
            <person name="Karger A."/>
            <person name="Cain J.W."/>
            <person name="Weber J.A."/>
            <person name="Santpere G."/>
            <person name="Kirschner M.W."/>
            <person name="Hoffmann A.A."/>
            <person name="Oakeshott J.G."/>
            <person name="Zhang G."/>
        </authorList>
    </citation>
    <scope>NUCLEOTIDE SEQUENCE</scope>
    <source>
        <strain evidence="13">BGI-SZ-2011g</strain>
    </source>
</reference>
<dbReference type="InterPro" id="IPR050576">
    <property type="entry name" value="Cilia_flagella_integrity"/>
</dbReference>
<feature type="region of interest" description="Disordered" evidence="12">
    <location>
        <begin position="710"/>
        <end position="730"/>
    </location>
</feature>
<proteinExistence type="inferred from homology"/>
<comment type="caution">
    <text evidence="13">The sequence shown here is derived from an EMBL/GenBank/DDBJ whole genome shotgun (WGS) entry which is preliminary data.</text>
</comment>
<feature type="region of interest" description="Disordered" evidence="12">
    <location>
        <begin position="517"/>
        <end position="594"/>
    </location>
</feature>
<comment type="function">
    <text evidence="1">Cilium-specific protein required for cilia structures.</text>
</comment>
<feature type="compositionally biased region" description="Basic and acidic residues" evidence="12">
    <location>
        <begin position="286"/>
        <end position="296"/>
    </location>
</feature>
<dbReference type="Gene3D" id="3.80.10.10">
    <property type="entry name" value="Ribonuclease Inhibitor"/>
    <property type="match status" value="2"/>
</dbReference>
<evidence type="ECO:0000256" key="11">
    <source>
        <dbReference type="SAM" id="Coils"/>
    </source>
</evidence>
<evidence type="ECO:0000256" key="1">
    <source>
        <dbReference type="ARBA" id="ARBA00003843"/>
    </source>
</evidence>
<keyword evidence="4" id="KW-0433">Leucine-rich repeat</keyword>
<feature type="compositionally biased region" description="Basic and acidic residues" evidence="12">
    <location>
        <begin position="1419"/>
        <end position="1450"/>
    </location>
</feature>
<keyword evidence="11" id="KW-0175">Coiled coil</keyword>
<dbReference type="PROSITE" id="PS51450">
    <property type="entry name" value="LRR"/>
    <property type="match status" value="4"/>
</dbReference>
<keyword evidence="14" id="KW-1185">Reference proteome</keyword>
<feature type="region of interest" description="Disordered" evidence="12">
    <location>
        <begin position="1300"/>
        <end position="1328"/>
    </location>
</feature>
<dbReference type="SMART" id="SM00365">
    <property type="entry name" value="LRR_SD22"/>
    <property type="match status" value="3"/>
</dbReference>
<feature type="compositionally biased region" description="Basic and acidic residues" evidence="12">
    <location>
        <begin position="1159"/>
        <end position="1168"/>
    </location>
</feature>
<feature type="compositionally biased region" description="Acidic residues" evidence="12">
    <location>
        <begin position="1100"/>
        <end position="1119"/>
    </location>
</feature>
<dbReference type="SUPFAM" id="SSF52075">
    <property type="entry name" value="Outer arm dynein light chain 1"/>
    <property type="match status" value="1"/>
</dbReference>
<comment type="similarity">
    <text evidence="3">Belongs to the DNAAF1 family.</text>
</comment>
<keyword evidence="6" id="KW-0969">Cilium</keyword>
<feature type="region of interest" description="Disordered" evidence="12">
    <location>
        <begin position="1550"/>
        <end position="1571"/>
    </location>
</feature>
<dbReference type="PANTHER" id="PTHR45973:SF9">
    <property type="entry name" value="LEUCINE-RICH REPEAT-CONTAINING PROTEIN 46"/>
    <property type="match status" value="1"/>
</dbReference>
<evidence type="ECO:0000256" key="8">
    <source>
        <dbReference type="ARBA" id="ARBA00024433"/>
    </source>
</evidence>
<organism evidence="13 14">
    <name type="scientific">Drosophila rubida</name>
    <dbReference type="NCBI Taxonomy" id="30044"/>
    <lineage>
        <taxon>Eukaryota</taxon>
        <taxon>Metazoa</taxon>
        <taxon>Ecdysozoa</taxon>
        <taxon>Arthropoda</taxon>
        <taxon>Hexapoda</taxon>
        <taxon>Insecta</taxon>
        <taxon>Pterygota</taxon>
        <taxon>Neoptera</taxon>
        <taxon>Endopterygota</taxon>
        <taxon>Diptera</taxon>
        <taxon>Brachycera</taxon>
        <taxon>Muscomorpha</taxon>
        <taxon>Ephydroidea</taxon>
        <taxon>Drosophilidae</taxon>
        <taxon>Drosophila</taxon>
    </lineage>
</organism>
<evidence type="ECO:0000256" key="6">
    <source>
        <dbReference type="ARBA" id="ARBA00023069"/>
    </source>
</evidence>